<evidence type="ECO:0000313" key="3">
    <source>
        <dbReference type="Proteomes" id="UP001163387"/>
    </source>
</evidence>
<keyword evidence="1" id="KW-0812">Transmembrane</keyword>
<name>A0ABN6T183_9MOLU</name>
<reference evidence="2 3" key="1">
    <citation type="journal article" date="2022" name="Front. Microbiol.">
        <title>Male-killing mechanisms vary between Spiroplasma species.</title>
        <authorList>
            <person name="Arai H."/>
            <person name="Inoue M."/>
            <person name="Kageyama D."/>
        </authorList>
    </citation>
    <scope>NUCLEOTIDE SEQUENCE [LARGE SCALE GENOMIC DNA]</scope>
    <source>
        <strain evidence="3">sHm</strain>
    </source>
</reference>
<keyword evidence="1" id="KW-1133">Transmembrane helix</keyword>
<dbReference type="Proteomes" id="UP001163387">
    <property type="component" value="Chromosome"/>
</dbReference>
<keyword evidence="1" id="KW-0472">Membrane</keyword>
<sequence length="439" mass="50891">MYKIGINQNEKSNYKQKPNIKQEKKHWFKIFSLLFVVVVLIITTMILIIANNQWNSAINTNNSNNWNPNQDKTWEDYYKNNCPTNKKYNLIDYKDKLNNISLISTDKKLKNFYLSDLLKKIDNVLQINKIDIPNNFFVHLPVNPAINIKINDENALKNNFSIKIPSYKEKIKQFKIEMSVNQFGSNYGLFPCDLNFNFSVENDVIPEKFNIFDLDNRITIPSQTVVMSDATKGTKNEIESQVNKIIEEKFLEEINKEKSLSDKVTKSDFVINYNSIKNFDNYMIKKKITVVICAKNSSEIIKGQLNINFNVQGSWTKKSLSVIKTVLENDESVINQLITIEDNTNVSKVDIDNHIAFLVSKKINEFGKQKWHQDFNDQDYIITSNAITGNYQKPKSIIVTIVGKNQLQDTIQLIINLTANNTVKSLGFSPFMYYFNFIT</sequence>
<keyword evidence="3" id="KW-1185">Reference proteome</keyword>
<dbReference type="EMBL" id="AP026933">
    <property type="protein sequence ID" value="BDT05173.1"/>
    <property type="molecule type" value="Genomic_DNA"/>
</dbReference>
<gene>
    <name evidence="2" type="ORF">SHM_28190</name>
</gene>
<evidence type="ECO:0000313" key="2">
    <source>
        <dbReference type="EMBL" id="BDT05173.1"/>
    </source>
</evidence>
<feature type="transmembrane region" description="Helical" evidence="1">
    <location>
        <begin position="27"/>
        <end position="50"/>
    </location>
</feature>
<evidence type="ECO:0008006" key="4">
    <source>
        <dbReference type="Google" id="ProtNLM"/>
    </source>
</evidence>
<protein>
    <recommendedName>
        <fullName evidence="4">Transmembrane protein</fullName>
    </recommendedName>
</protein>
<dbReference type="RefSeq" id="WP_281748723.1">
    <property type="nucleotide sequence ID" value="NZ_AP026933.1"/>
</dbReference>
<evidence type="ECO:0000256" key="1">
    <source>
        <dbReference type="SAM" id="Phobius"/>
    </source>
</evidence>
<accession>A0ABN6T183</accession>
<proteinExistence type="predicted"/>
<organism evidence="2 3">
    <name type="scientific">Spiroplasma ixodetis</name>
    <dbReference type="NCBI Taxonomy" id="2141"/>
    <lineage>
        <taxon>Bacteria</taxon>
        <taxon>Bacillati</taxon>
        <taxon>Mycoplasmatota</taxon>
        <taxon>Mollicutes</taxon>
        <taxon>Entomoplasmatales</taxon>
        <taxon>Spiroplasmataceae</taxon>
        <taxon>Spiroplasma</taxon>
    </lineage>
</organism>